<protein>
    <submittedName>
        <fullName evidence="1">Uncharacterized protein</fullName>
    </submittedName>
</protein>
<name>A0A0F9JTS2_9ZZZZ</name>
<organism evidence="1">
    <name type="scientific">marine sediment metagenome</name>
    <dbReference type="NCBI Taxonomy" id="412755"/>
    <lineage>
        <taxon>unclassified sequences</taxon>
        <taxon>metagenomes</taxon>
        <taxon>ecological metagenomes</taxon>
    </lineage>
</organism>
<gene>
    <name evidence="1" type="ORF">LCGC14_1486960</name>
</gene>
<reference evidence="1" key="1">
    <citation type="journal article" date="2015" name="Nature">
        <title>Complex archaea that bridge the gap between prokaryotes and eukaryotes.</title>
        <authorList>
            <person name="Spang A."/>
            <person name="Saw J.H."/>
            <person name="Jorgensen S.L."/>
            <person name="Zaremba-Niedzwiedzka K."/>
            <person name="Martijn J."/>
            <person name="Lind A.E."/>
            <person name="van Eijk R."/>
            <person name="Schleper C."/>
            <person name="Guy L."/>
            <person name="Ettema T.J."/>
        </authorList>
    </citation>
    <scope>NUCLEOTIDE SEQUENCE</scope>
</reference>
<comment type="caution">
    <text evidence="1">The sequence shown here is derived from an EMBL/GenBank/DDBJ whole genome shotgun (WGS) entry which is preliminary data.</text>
</comment>
<evidence type="ECO:0000313" key="1">
    <source>
        <dbReference type="EMBL" id="KKM65866.1"/>
    </source>
</evidence>
<accession>A0A0F9JTS2</accession>
<proteinExistence type="predicted"/>
<dbReference type="AlphaFoldDB" id="A0A0F9JTS2"/>
<sequence length="67" mass="7399">MKFPLHVATEGLLDEAIGIATRGWIVPEVAPAPPPGPPIVVTIFSQVELVAEYDWIVELEAEYDWDP</sequence>
<dbReference type="EMBL" id="LAZR01010643">
    <property type="protein sequence ID" value="KKM65866.1"/>
    <property type="molecule type" value="Genomic_DNA"/>
</dbReference>